<reference evidence="1 2" key="1">
    <citation type="submission" date="2021-06" db="EMBL/GenBank/DDBJ databases">
        <title>Caerostris extrusa draft genome.</title>
        <authorList>
            <person name="Kono N."/>
            <person name="Arakawa K."/>
        </authorList>
    </citation>
    <scope>NUCLEOTIDE SEQUENCE [LARGE SCALE GENOMIC DNA]</scope>
</reference>
<name>A0AAV4TKZ9_CAEEX</name>
<evidence type="ECO:0000313" key="1">
    <source>
        <dbReference type="EMBL" id="GIY45736.1"/>
    </source>
</evidence>
<dbReference type="Proteomes" id="UP001054945">
    <property type="component" value="Unassembled WGS sequence"/>
</dbReference>
<protein>
    <submittedName>
        <fullName evidence="1">Uncharacterized protein</fullName>
    </submittedName>
</protein>
<comment type="caution">
    <text evidence="1">The sequence shown here is derived from an EMBL/GenBank/DDBJ whole genome shotgun (WGS) entry which is preliminary data.</text>
</comment>
<organism evidence="1 2">
    <name type="scientific">Caerostris extrusa</name>
    <name type="common">Bark spider</name>
    <name type="synonym">Caerostris bankana</name>
    <dbReference type="NCBI Taxonomy" id="172846"/>
    <lineage>
        <taxon>Eukaryota</taxon>
        <taxon>Metazoa</taxon>
        <taxon>Ecdysozoa</taxon>
        <taxon>Arthropoda</taxon>
        <taxon>Chelicerata</taxon>
        <taxon>Arachnida</taxon>
        <taxon>Araneae</taxon>
        <taxon>Araneomorphae</taxon>
        <taxon>Entelegynae</taxon>
        <taxon>Araneoidea</taxon>
        <taxon>Araneidae</taxon>
        <taxon>Caerostris</taxon>
    </lineage>
</organism>
<dbReference type="AlphaFoldDB" id="A0AAV4TKZ9"/>
<accession>A0AAV4TKZ9</accession>
<proteinExistence type="predicted"/>
<dbReference type="EMBL" id="BPLR01011312">
    <property type="protein sequence ID" value="GIY45736.1"/>
    <property type="molecule type" value="Genomic_DNA"/>
</dbReference>
<gene>
    <name evidence="1" type="ORF">CEXT_399201</name>
</gene>
<keyword evidence="2" id="KW-1185">Reference proteome</keyword>
<sequence>MTTSAGKEGRKLCFSRMRDELYIDLAIIVSIQITNTPLKTQPRTQHNYDQIGHSLKFSGSFLPWLPVEGARPFIVEAASKAHRPAESANHDITRQAPSWLAAGAQFSETRAYILHQP</sequence>
<evidence type="ECO:0000313" key="2">
    <source>
        <dbReference type="Proteomes" id="UP001054945"/>
    </source>
</evidence>